<dbReference type="PROSITE" id="PS50222">
    <property type="entry name" value="EF_HAND_2"/>
    <property type="match status" value="2"/>
</dbReference>
<gene>
    <name evidence="6" type="ORF">ENS64_16195</name>
</gene>
<dbReference type="InterPro" id="IPR002048">
    <property type="entry name" value="EF_hand_dom"/>
</dbReference>
<dbReference type="Gene3D" id="1.10.287.470">
    <property type="entry name" value="Helix hairpin bin"/>
    <property type="match status" value="1"/>
</dbReference>
<dbReference type="CDD" id="cd00051">
    <property type="entry name" value="EFh"/>
    <property type="match status" value="1"/>
</dbReference>
<dbReference type="PRINTS" id="PR01490">
    <property type="entry name" value="RTXTOXIND"/>
</dbReference>
<dbReference type="AlphaFoldDB" id="A0A7C4QT57"/>
<dbReference type="PANTHER" id="PTHR32347">
    <property type="entry name" value="EFFLUX SYSTEM COMPONENT YKNX-RELATED"/>
    <property type="match status" value="1"/>
</dbReference>
<feature type="compositionally biased region" description="Pro residues" evidence="4">
    <location>
        <begin position="1"/>
        <end position="10"/>
    </location>
</feature>
<dbReference type="Pfam" id="PF25990">
    <property type="entry name" value="Beta-barrel_YknX"/>
    <property type="match status" value="1"/>
</dbReference>
<dbReference type="SUPFAM" id="SSF111369">
    <property type="entry name" value="HlyD-like secretion proteins"/>
    <property type="match status" value="1"/>
</dbReference>
<accession>A0A7C4QT57</accession>
<sequence length="684" mass="74852">MSTTLPPLPSPTSTRPTAPSSETGGNFPSAPPRRSPWRRRLTTLLVLIGLPLAAYQSRAAWWPTLVRFAPWLGKLPVSERKLDGLVLETVKRGPFQITVTERGTLDSMRNAVLTSKVEGSTTIISIVKEGEHVKEGDLVVELDSSALQDKLTQQQIAVTNAKSQLDTAMENVEIQKQQNASDIAAAELKLKLAQLDLENYEKADGDFAQQKRELEAQLTLARDKLAQAKEQEEYFERLVKKGFKTQNELNAVRITKRTEEINVEVALNKLKLLEEATYVRTITELKANAEEYARDLQRWQAKAKAALSQKEAELEGKRLAYQIELDRLERLQAQIAACKIYAPQDGQVIYANQRDGRSSDQVLIEEGATVRERQPIVTLPDLTAMKVNARVHESRISLMRKGLPVTVKVDAFPDETFRGEVDAVASVPSSTGSSFMRDIKEYEATIRILDENEKVSKLRPGLTAQLEVLVESRDDVLQAPIQAVLNIVGQQIAFVVNGKTVERRDVTVGQTNDRFVEILSGLAEGDLVVMNPRSHFEREIKEYEAELIKRQADKPQTPPGMMPPVEPAGSDRPAARPDRPNGPPSGPSESAPGPGGPVPGGPAPGSEGRPRGPGGDPVAFFERMDKDGNGKLSGDELPEFLRARAAEMDTDGDGAVTLEEFKTARARFSGGGRPGGAAAAGGSE</sequence>
<feature type="domain" description="EF-hand" evidence="5">
    <location>
        <begin position="648"/>
        <end position="671"/>
    </location>
</feature>
<dbReference type="Pfam" id="PF13202">
    <property type="entry name" value="EF-hand_5"/>
    <property type="match status" value="2"/>
</dbReference>
<dbReference type="Gene3D" id="2.40.30.170">
    <property type="match status" value="1"/>
</dbReference>
<feature type="region of interest" description="Disordered" evidence="4">
    <location>
        <begin position="1"/>
        <end position="35"/>
    </location>
</feature>
<feature type="compositionally biased region" description="Pro residues" evidence="4">
    <location>
        <begin position="556"/>
        <end position="566"/>
    </location>
</feature>
<dbReference type="SUPFAM" id="SSF47473">
    <property type="entry name" value="EF-hand"/>
    <property type="match status" value="1"/>
</dbReference>
<name>A0A7C4QT57_9PLAN</name>
<organism evidence="6">
    <name type="scientific">Schlesneria paludicola</name>
    <dbReference type="NCBI Taxonomy" id="360056"/>
    <lineage>
        <taxon>Bacteria</taxon>
        <taxon>Pseudomonadati</taxon>
        <taxon>Planctomycetota</taxon>
        <taxon>Planctomycetia</taxon>
        <taxon>Planctomycetales</taxon>
        <taxon>Planctomycetaceae</taxon>
        <taxon>Schlesneria</taxon>
    </lineage>
</organism>
<evidence type="ECO:0000256" key="1">
    <source>
        <dbReference type="ARBA" id="ARBA00004196"/>
    </source>
</evidence>
<dbReference type="InterPro" id="IPR058636">
    <property type="entry name" value="Beta-barrel_YknX"/>
</dbReference>
<evidence type="ECO:0000256" key="2">
    <source>
        <dbReference type="ARBA" id="ARBA00023054"/>
    </source>
</evidence>
<feature type="coiled-coil region" evidence="3">
    <location>
        <begin position="256"/>
        <end position="331"/>
    </location>
</feature>
<evidence type="ECO:0000259" key="5">
    <source>
        <dbReference type="PROSITE" id="PS50222"/>
    </source>
</evidence>
<dbReference type="GO" id="GO:0030313">
    <property type="term" value="C:cell envelope"/>
    <property type="evidence" value="ECO:0007669"/>
    <property type="project" value="UniProtKB-SubCell"/>
</dbReference>
<evidence type="ECO:0000256" key="3">
    <source>
        <dbReference type="SAM" id="Coils"/>
    </source>
</evidence>
<comment type="subcellular location">
    <subcellularLocation>
        <location evidence="1">Cell envelope</location>
    </subcellularLocation>
</comment>
<dbReference type="Gene3D" id="2.40.50.100">
    <property type="match status" value="1"/>
</dbReference>
<dbReference type="PROSITE" id="PS00018">
    <property type="entry name" value="EF_HAND_1"/>
    <property type="match status" value="2"/>
</dbReference>
<protein>
    <submittedName>
        <fullName evidence="6">HlyD family efflux transporter periplasmic adaptor subunit</fullName>
    </submittedName>
</protein>
<dbReference type="InterPro" id="IPR018247">
    <property type="entry name" value="EF_Hand_1_Ca_BS"/>
</dbReference>
<reference evidence="6" key="1">
    <citation type="journal article" date="2020" name="mSystems">
        <title>Genome- and Community-Level Interaction Insights into Carbon Utilization and Element Cycling Functions of Hydrothermarchaeota in Hydrothermal Sediment.</title>
        <authorList>
            <person name="Zhou Z."/>
            <person name="Liu Y."/>
            <person name="Xu W."/>
            <person name="Pan J."/>
            <person name="Luo Z.H."/>
            <person name="Li M."/>
        </authorList>
    </citation>
    <scope>NUCLEOTIDE SEQUENCE [LARGE SCALE GENOMIC DNA]</scope>
    <source>
        <strain evidence="6">SpSt-508</strain>
    </source>
</reference>
<dbReference type="Pfam" id="PF25975">
    <property type="entry name" value="CzcB_C"/>
    <property type="match status" value="1"/>
</dbReference>
<dbReference type="Gene3D" id="1.10.238.10">
    <property type="entry name" value="EF-hand"/>
    <property type="match status" value="1"/>
</dbReference>
<feature type="region of interest" description="Disordered" evidence="4">
    <location>
        <begin position="550"/>
        <end position="636"/>
    </location>
</feature>
<dbReference type="InterPro" id="IPR050465">
    <property type="entry name" value="UPF0194_transport"/>
</dbReference>
<dbReference type="GO" id="GO:0005509">
    <property type="term" value="F:calcium ion binding"/>
    <property type="evidence" value="ECO:0007669"/>
    <property type="project" value="InterPro"/>
</dbReference>
<feature type="domain" description="EF-hand" evidence="5">
    <location>
        <begin position="619"/>
        <end position="647"/>
    </location>
</feature>
<dbReference type="Gene3D" id="2.40.420.20">
    <property type="match status" value="1"/>
</dbReference>
<feature type="coiled-coil region" evidence="3">
    <location>
        <begin position="158"/>
        <end position="231"/>
    </location>
</feature>
<dbReference type="InterPro" id="IPR058649">
    <property type="entry name" value="CzcB_C"/>
</dbReference>
<comment type="caution">
    <text evidence="6">The sequence shown here is derived from an EMBL/GenBank/DDBJ whole genome shotgun (WGS) entry which is preliminary data.</text>
</comment>
<proteinExistence type="predicted"/>
<dbReference type="InterPro" id="IPR011992">
    <property type="entry name" value="EF-hand-dom_pair"/>
</dbReference>
<keyword evidence="2 3" id="KW-0175">Coiled coil</keyword>
<dbReference type="EMBL" id="DSVQ01000018">
    <property type="protein sequence ID" value="HGT40786.1"/>
    <property type="molecule type" value="Genomic_DNA"/>
</dbReference>
<evidence type="ECO:0000256" key="4">
    <source>
        <dbReference type="SAM" id="MobiDB-lite"/>
    </source>
</evidence>
<dbReference type="PANTHER" id="PTHR32347:SF23">
    <property type="entry name" value="BLL5650 PROTEIN"/>
    <property type="match status" value="1"/>
</dbReference>
<evidence type="ECO:0000313" key="6">
    <source>
        <dbReference type="EMBL" id="HGT40786.1"/>
    </source>
</evidence>
<feature type="compositionally biased region" description="Low complexity" evidence="4">
    <location>
        <begin position="11"/>
        <end position="23"/>
    </location>
</feature>